<evidence type="ECO:0000313" key="2">
    <source>
        <dbReference type="EMBL" id="QEG01623.1"/>
    </source>
</evidence>
<dbReference type="KEGG" id="smam:Mal15_57010"/>
<feature type="region of interest" description="Disordered" evidence="1">
    <location>
        <begin position="1"/>
        <end position="44"/>
    </location>
</feature>
<gene>
    <name evidence="2" type="ORF">Mal15_57010</name>
</gene>
<organism evidence="2 3">
    <name type="scientific">Stieleria maiorica</name>
    <dbReference type="NCBI Taxonomy" id="2795974"/>
    <lineage>
        <taxon>Bacteria</taxon>
        <taxon>Pseudomonadati</taxon>
        <taxon>Planctomycetota</taxon>
        <taxon>Planctomycetia</taxon>
        <taxon>Pirellulales</taxon>
        <taxon>Pirellulaceae</taxon>
        <taxon>Stieleria</taxon>
    </lineage>
</organism>
<feature type="compositionally biased region" description="Polar residues" evidence="1">
    <location>
        <begin position="18"/>
        <end position="29"/>
    </location>
</feature>
<protein>
    <submittedName>
        <fullName evidence="2">Uncharacterized protein</fullName>
    </submittedName>
</protein>
<dbReference type="EMBL" id="CP036264">
    <property type="protein sequence ID" value="QEG01623.1"/>
    <property type="molecule type" value="Genomic_DNA"/>
</dbReference>
<feature type="region of interest" description="Disordered" evidence="1">
    <location>
        <begin position="206"/>
        <end position="238"/>
    </location>
</feature>
<dbReference type="Proteomes" id="UP000321353">
    <property type="component" value="Chromosome"/>
</dbReference>
<proteinExistence type="predicted"/>
<name>A0A5B9MJS7_9BACT</name>
<feature type="compositionally biased region" description="Basic residues" evidence="1">
    <location>
        <begin position="221"/>
        <end position="232"/>
    </location>
</feature>
<keyword evidence="3" id="KW-1185">Reference proteome</keyword>
<accession>A0A5B9MJS7</accession>
<evidence type="ECO:0000256" key="1">
    <source>
        <dbReference type="SAM" id="MobiDB-lite"/>
    </source>
</evidence>
<sequence>MALPGRRRCESGEGWQNGAGQNDTGQNDAGQYDESHGRCRQPSEPSYLVPWLRLGTRRTCGSGHKGTGLEAEPLEIPVPRRSPGTRRCSYLRQKVDPRGITSFQGSALERAARVAPATKGRDSRRSLWKFPFPGGAWERGDVATFARRWIPGVFHARIERSYPQSGAVQLNTSVTGTCPRSLDRVRFVRPAFACGLRSWKDRRRRCSDRTRPARRAEPIRRRSRRSAGRASRRFLATV</sequence>
<reference evidence="2 3" key="1">
    <citation type="submission" date="2019-02" db="EMBL/GenBank/DDBJ databases">
        <title>Planctomycetal bacteria perform biofilm scaping via a novel small molecule.</title>
        <authorList>
            <person name="Jeske O."/>
            <person name="Boedeker C."/>
            <person name="Wiegand S."/>
            <person name="Breitling P."/>
            <person name="Kallscheuer N."/>
            <person name="Jogler M."/>
            <person name="Rohde M."/>
            <person name="Petersen J."/>
            <person name="Medema M.H."/>
            <person name="Surup F."/>
            <person name="Jogler C."/>
        </authorList>
    </citation>
    <scope>NUCLEOTIDE SEQUENCE [LARGE SCALE GENOMIC DNA]</scope>
    <source>
        <strain evidence="2 3">Mal15</strain>
    </source>
</reference>
<feature type="compositionally biased region" description="Basic and acidic residues" evidence="1">
    <location>
        <begin position="207"/>
        <end position="220"/>
    </location>
</feature>
<dbReference type="AlphaFoldDB" id="A0A5B9MJS7"/>
<evidence type="ECO:0000313" key="3">
    <source>
        <dbReference type="Proteomes" id="UP000321353"/>
    </source>
</evidence>